<proteinExistence type="predicted"/>
<dbReference type="EMBL" id="CADCUN010000131">
    <property type="protein sequence ID" value="CAA9386206.1"/>
    <property type="molecule type" value="Genomic_DNA"/>
</dbReference>
<name>A0A6J4NEZ7_9ACTN</name>
<sequence length="82" mass="9571">MTRGRRGHGTSPSVLGRTDGGVLVRAWGGLRWYLREVTGEAAYDRYVQELQRTHPDRPPLDRRAFYRARQDEVEKQPQQRCC</sequence>
<accession>A0A6J4NEZ7</accession>
<gene>
    <name evidence="1" type="ORF">AVDCRST_MAG60-1244</name>
</gene>
<dbReference type="Pfam" id="PF04328">
    <property type="entry name" value="Sel_put"/>
    <property type="match status" value="1"/>
</dbReference>
<dbReference type="AlphaFoldDB" id="A0A6J4NEZ7"/>
<reference evidence="1" key="1">
    <citation type="submission" date="2020-02" db="EMBL/GenBank/DDBJ databases">
        <authorList>
            <person name="Meier V. D."/>
        </authorList>
    </citation>
    <scope>NUCLEOTIDE SEQUENCE</scope>
    <source>
        <strain evidence="1">AVDCRST_MAG60</strain>
    </source>
</reference>
<organism evidence="1">
    <name type="scientific">uncultured Nocardioides sp</name>
    <dbReference type="NCBI Taxonomy" id="198441"/>
    <lineage>
        <taxon>Bacteria</taxon>
        <taxon>Bacillati</taxon>
        <taxon>Actinomycetota</taxon>
        <taxon>Actinomycetes</taxon>
        <taxon>Propionibacteriales</taxon>
        <taxon>Nocardioidaceae</taxon>
        <taxon>Nocardioides</taxon>
        <taxon>environmental samples</taxon>
    </lineage>
</organism>
<evidence type="ECO:0000313" key="1">
    <source>
        <dbReference type="EMBL" id="CAA9386206.1"/>
    </source>
</evidence>
<evidence type="ECO:0008006" key="2">
    <source>
        <dbReference type="Google" id="ProtNLM"/>
    </source>
</evidence>
<dbReference type="InterPro" id="IPR007423">
    <property type="entry name" value="Sel_put"/>
</dbReference>
<protein>
    <recommendedName>
        <fullName evidence="2">Small protein yjiX</fullName>
    </recommendedName>
</protein>